<dbReference type="Gene3D" id="3.40.50.80">
    <property type="entry name" value="Nucleotide-binding domain of ferredoxin-NADP reductase (FNR) module"/>
    <property type="match status" value="1"/>
</dbReference>
<keyword evidence="11" id="KW-0472">Membrane</keyword>
<comment type="caution">
    <text evidence="17">The sequence shown here is derived from an EMBL/GenBank/DDBJ whole genome shotgun (WGS) entry which is preliminary data.</text>
</comment>
<keyword evidence="8" id="KW-0560">Oxidoreductase</keyword>
<evidence type="ECO:0000259" key="16">
    <source>
        <dbReference type="PROSITE" id="PS51384"/>
    </source>
</evidence>
<comment type="subcellular location">
    <subcellularLocation>
        <location evidence="2">Mitochondrion outer membrane</location>
        <topology evidence="2">Single-pass membrane protein</topology>
    </subcellularLocation>
</comment>
<dbReference type="InterPro" id="IPR001199">
    <property type="entry name" value="Cyt_B5-like_heme/steroid-bd"/>
</dbReference>
<organism evidence="17 18">
    <name type="scientific">Chaetomium fimeti</name>
    <dbReference type="NCBI Taxonomy" id="1854472"/>
    <lineage>
        <taxon>Eukaryota</taxon>
        <taxon>Fungi</taxon>
        <taxon>Dikarya</taxon>
        <taxon>Ascomycota</taxon>
        <taxon>Pezizomycotina</taxon>
        <taxon>Sordariomycetes</taxon>
        <taxon>Sordariomycetidae</taxon>
        <taxon>Sordariales</taxon>
        <taxon>Chaetomiaceae</taxon>
        <taxon>Chaetomium</taxon>
    </lineage>
</organism>
<feature type="domain" description="Cytochrome b5 heme-binding" evidence="15">
    <location>
        <begin position="11"/>
        <end position="87"/>
    </location>
</feature>
<evidence type="ECO:0000256" key="3">
    <source>
        <dbReference type="ARBA" id="ARBA00006105"/>
    </source>
</evidence>
<proteinExistence type="inferred from homology"/>
<evidence type="ECO:0000256" key="5">
    <source>
        <dbReference type="ARBA" id="ARBA00022630"/>
    </source>
</evidence>
<gene>
    <name evidence="17" type="ORF">B0H64DRAFT_351229</name>
</gene>
<keyword evidence="10" id="KW-0520">NAD</keyword>
<comment type="similarity">
    <text evidence="13">Belongs to the cytochrome b5 family.</text>
</comment>
<evidence type="ECO:0000256" key="2">
    <source>
        <dbReference type="ARBA" id="ARBA00004572"/>
    </source>
</evidence>
<dbReference type="InterPro" id="IPR018506">
    <property type="entry name" value="Cyt_B5_heme-BS"/>
</dbReference>
<dbReference type="GO" id="GO:0005783">
    <property type="term" value="C:endoplasmic reticulum"/>
    <property type="evidence" value="ECO:0007669"/>
    <property type="project" value="TreeGrafter"/>
</dbReference>
<dbReference type="InterPro" id="IPR008333">
    <property type="entry name" value="Cbr1-like_FAD-bd_dom"/>
</dbReference>
<dbReference type="CDD" id="cd06183">
    <property type="entry name" value="cyt_b5_reduct_like"/>
    <property type="match status" value="1"/>
</dbReference>
<evidence type="ECO:0000313" key="18">
    <source>
        <dbReference type="Proteomes" id="UP001278766"/>
    </source>
</evidence>
<evidence type="ECO:0000256" key="8">
    <source>
        <dbReference type="ARBA" id="ARBA00023002"/>
    </source>
</evidence>
<dbReference type="InterPro" id="IPR017938">
    <property type="entry name" value="Riboflavin_synthase-like_b-brl"/>
</dbReference>
<dbReference type="GO" id="GO:0016491">
    <property type="term" value="F:oxidoreductase activity"/>
    <property type="evidence" value="ECO:0007669"/>
    <property type="project" value="UniProtKB-KW"/>
</dbReference>
<evidence type="ECO:0000256" key="13">
    <source>
        <dbReference type="RuleBase" id="RU362121"/>
    </source>
</evidence>
<evidence type="ECO:0000256" key="10">
    <source>
        <dbReference type="ARBA" id="ARBA00023027"/>
    </source>
</evidence>
<comment type="similarity">
    <text evidence="3">Belongs to the flavoprotein pyridine nucleotide cytochrome reductase family.</text>
</comment>
<dbReference type="InterPro" id="IPR039261">
    <property type="entry name" value="FNR_nucleotide-bd"/>
</dbReference>
<keyword evidence="4 13" id="KW-0349">Heme</keyword>
<dbReference type="PRINTS" id="PR00363">
    <property type="entry name" value="CYTOCHROMEB5"/>
</dbReference>
<dbReference type="EMBL" id="JAUEPN010000001">
    <property type="protein sequence ID" value="KAK3299862.1"/>
    <property type="molecule type" value="Genomic_DNA"/>
</dbReference>
<dbReference type="SUPFAM" id="SSF52343">
    <property type="entry name" value="Ferredoxin reductase-like, C-terminal NADP-linked domain"/>
    <property type="match status" value="1"/>
</dbReference>
<dbReference type="PRINTS" id="PR00406">
    <property type="entry name" value="CYTB5RDTASE"/>
</dbReference>
<evidence type="ECO:0000256" key="7">
    <source>
        <dbReference type="ARBA" id="ARBA00022827"/>
    </source>
</evidence>
<keyword evidence="18" id="KW-1185">Reference proteome</keyword>
<dbReference type="InterPro" id="IPR001834">
    <property type="entry name" value="CBR-like"/>
</dbReference>
<feature type="binding site" evidence="12">
    <location>
        <position position="293"/>
    </location>
    <ligand>
        <name>FAD</name>
        <dbReference type="ChEBI" id="CHEBI:57692"/>
    </ligand>
</feature>
<dbReference type="RefSeq" id="XP_062663376.1">
    <property type="nucleotide sequence ID" value="XM_062801458.1"/>
</dbReference>
<dbReference type="InterPro" id="IPR001709">
    <property type="entry name" value="Flavoprot_Pyr_Nucl_cyt_Rdtase"/>
</dbReference>
<keyword evidence="7 12" id="KW-0274">FAD</keyword>
<dbReference type="PROSITE" id="PS50255">
    <property type="entry name" value="CYTOCHROME_B5_2"/>
    <property type="match status" value="1"/>
</dbReference>
<dbReference type="AlphaFoldDB" id="A0AAE0HPC8"/>
<dbReference type="PROSITE" id="PS51384">
    <property type="entry name" value="FAD_FR"/>
    <property type="match status" value="1"/>
</dbReference>
<feature type="binding site" evidence="12">
    <location>
        <position position="319"/>
    </location>
    <ligand>
        <name>FAD</name>
        <dbReference type="ChEBI" id="CHEBI:57692"/>
    </ligand>
</feature>
<dbReference type="Gene3D" id="3.10.120.10">
    <property type="entry name" value="Cytochrome b5-like heme/steroid binding domain"/>
    <property type="match status" value="1"/>
</dbReference>
<sequence length="484" mass="52341">MAPPVTRQTLPMEYTAEDVTAHKGKSDNWMIIHGEVFDVSRYIEDHPGGADLLVEAAGTDATEDFDNAGHSEDALEIMRELCVGVLKGYKKPAPKRVVQVPRVIEPAAKPQPSSTSQAAKVLTVATCVVATLCSAAHYSQHRSTIKFPKILPSTTTQNFPHLGTTGSGGFSVGFLAASALTAILAAAAANKISKLTQIPSGFIRFPPHKPSTKPRRTRPTTTLSKTETKTTPTTFLNPQTYQTLPLTHKETLAPGVLRLVFALPTPTTTLGLPTGQHVSIRATIDNKPVTRSYTPISNDTDQGILELVVRCYPDGQLTSRYLAHLRAGVDSVAFRGPKGAMRYRRGWAARIGMVAGGTGITPMYQVVRAICEDEGDETKVSLVYANKGEGDILLRRELEELAGRFPEKLRVWYMLDVAPEGWGYGVGHITREVVRERMPLPGVGSKVMVCGPPGMVNAAKGMLGEVGFRVPGAVARMDDDIFVF</sequence>
<dbReference type="InterPro" id="IPR017927">
    <property type="entry name" value="FAD-bd_FR_type"/>
</dbReference>
<comment type="cofactor">
    <cofactor evidence="1 12">
        <name>FAD</name>
        <dbReference type="ChEBI" id="CHEBI:57692"/>
    </cofactor>
</comment>
<dbReference type="Gene3D" id="2.40.30.10">
    <property type="entry name" value="Translation factors"/>
    <property type="match status" value="1"/>
</dbReference>
<dbReference type="GeneID" id="87838406"/>
<evidence type="ECO:0000256" key="4">
    <source>
        <dbReference type="ARBA" id="ARBA00022617"/>
    </source>
</evidence>
<dbReference type="GO" id="GO:0005741">
    <property type="term" value="C:mitochondrial outer membrane"/>
    <property type="evidence" value="ECO:0007669"/>
    <property type="project" value="UniProtKB-SubCell"/>
</dbReference>
<dbReference type="FunFam" id="3.40.50.80:FF:000009">
    <property type="entry name" value="NADH-cytochrome b5 reductase"/>
    <property type="match status" value="1"/>
</dbReference>
<dbReference type="Pfam" id="PF00175">
    <property type="entry name" value="NAD_binding_1"/>
    <property type="match status" value="1"/>
</dbReference>
<accession>A0AAE0HPC8</accession>
<dbReference type="SMART" id="SM01117">
    <property type="entry name" value="Cyt-b5"/>
    <property type="match status" value="1"/>
</dbReference>
<reference evidence="17" key="2">
    <citation type="submission" date="2023-06" db="EMBL/GenBank/DDBJ databases">
        <authorList>
            <consortium name="Lawrence Berkeley National Laboratory"/>
            <person name="Haridas S."/>
            <person name="Hensen N."/>
            <person name="Bonometti L."/>
            <person name="Westerberg I."/>
            <person name="Brannstrom I.O."/>
            <person name="Guillou S."/>
            <person name="Cros-Aarteil S."/>
            <person name="Calhoun S."/>
            <person name="Kuo A."/>
            <person name="Mondo S."/>
            <person name="Pangilinan J."/>
            <person name="Riley R."/>
            <person name="Labutti K."/>
            <person name="Andreopoulos B."/>
            <person name="Lipzen A."/>
            <person name="Chen C."/>
            <person name="Yanf M."/>
            <person name="Daum C."/>
            <person name="Ng V."/>
            <person name="Clum A."/>
            <person name="Steindorff A."/>
            <person name="Ohm R."/>
            <person name="Martin F."/>
            <person name="Silar P."/>
            <person name="Natvig D."/>
            <person name="Lalanne C."/>
            <person name="Gautier V."/>
            <person name="Ament-Velasquez S.L."/>
            <person name="Kruys A."/>
            <person name="Hutchinson M.I."/>
            <person name="Powell A.J."/>
            <person name="Barry K."/>
            <person name="Miller A.N."/>
            <person name="Grigoriev I.V."/>
            <person name="Debuchy R."/>
            <person name="Gladieux P."/>
            <person name="Thoren M.H."/>
            <person name="Johannesson H."/>
        </authorList>
    </citation>
    <scope>NUCLEOTIDE SEQUENCE</scope>
    <source>
        <strain evidence="17">CBS 168.71</strain>
    </source>
</reference>
<evidence type="ECO:0000256" key="12">
    <source>
        <dbReference type="PIRSR" id="PIRSR601834-1"/>
    </source>
</evidence>
<feature type="compositionally biased region" description="Basic residues" evidence="14">
    <location>
        <begin position="206"/>
        <end position="218"/>
    </location>
</feature>
<dbReference type="GO" id="GO:0020037">
    <property type="term" value="F:heme binding"/>
    <property type="evidence" value="ECO:0007669"/>
    <property type="project" value="UniProtKB-UniRule"/>
</dbReference>
<evidence type="ECO:0000256" key="1">
    <source>
        <dbReference type="ARBA" id="ARBA00001974"/>
    </source>
</evidence>
<dbReference type="PANTHER" id="PTHR19370:SF178">
    <property type="entry name" value="CYTOCHROME-B5 REDUCTASE"/>
    <property type="match status" value="1"/>
</dbReference>
<dbReference type="PROSITE" id="PS00191">
    <property type="entry name" value="CYTOCHROME_B5_1"/>
    <property type="match status" value="1"/>
</dbReference>
<reference evidence="17" key="1">
    <citation type="journal article" date="2023" name="Mol. Phylogenet. Evol.">
        <title>Genome-scale phylogeny and comparative genomics of the fungal order Sordariales.</title>
        <authorList>
            <person name="Hensen N."/>
            <person name="Bonometti L."/>
            <person name="Westerberg I."/>
            <person name="Brannstrom I.O."/>
            <person name="Guillou S."/>
            <person name="Cros-Aarteil S."/>
            <person name="Calhoun S."/>
            <person name="Haridas S."/>
            <person name="Kuo A."/>
            <person name="Mondo S."/>
            <person name="Pangilinan J."/>
            <person name="Riley R."/>
            <person name="LaButti K."/>
            <person name="Andreopoulos B."/>
            <person name="Lipzen A."/>
            <person name="Chen C."/>
            <person name="Yan M."/>
            <person name="Daum C."/>
            <person name="Ng V."/>
            <person name="Clum A."/>
            <person name="Steindorff A."/>
            <person name="Ohm R.A."/>
            <person name="Martin F."/>
            <person name="Silar P."/>
            <person name="Natvig D.O."/>
            <person name="Lalanne C."/>
            <person name="Gautier V."/>
            <person name="Ament-Velasquez S.L."/>
            <person name="Kruys A."/>
            <person name="Hutchinson M.I."/>
            <person name="Powell A.J."/>
            <person name="Barry K."/>
            <person name="Miller A.N."/>
            <person name="Grigoriev I.V."/>
            <person name="Debuchy R."/>
            <person name="Gladieux P."/>
            <person name="Hiltunen Thoren M."/>
            <person name="Johannesson H."/>
        </authorList>
    </citation>
    <scope>NUCLEOTIDE SEQUENCE</scope>
    <source>
        <strain evidence="17">CBS 168.71</strain>
    </source>
</reference>
<feature type="region of interest" description="Disordered" evidence="14">
    <location>
        <begin position="203"/>
        <end position="233"/>
    </location>
</feature>
<evidence type="ECO:0000259" key="15">
    <source>
        <dbReference type="PROSITE" id="PS50255"/>
    </source>
</evidence>
<dbReference type="PRINTS" id="PR00371">
    <property type="entry name" value="FPNCR"/>
</dbReference>
<dbReference type="Pfam" id="PF00173">
    <property type="entry name" value="Cyt-b5"/>
    <property type="match status" value="1"/>
</dbReference>
<dbReference type="GO" id="GO:0046872">
    <property type="term" value="F:metal ion binding"/>
    <property type="evidence" value="ECO:0007669"/>
    <property type="project" value="UniProtKB-UniRule"/>
</dbReference>
<evidence type="ECO:0000256" key="11">
    <source>
        <dbReference type="ARBA" id="ARBA00023136"/>
    </source>
</evidence>
<dbReference type="Pfam" id="PF00970">
    <property type="entry name" value="FAD_binding_6"/>
    <property type="match status" value="1"/>
</dbReference>
<evidence type="ECO:0000256" key="14">
    <source>
        <dbReference type="SAM" id="MobiDB-lite"/>
    </source>
</evidence>
<dbReference type="SUPFAM" id="SSF63380">
    <property type="entry name" value="Riboflavin synthase domain-like"/>
    <property type="match status" value="1"/>
</dbReference>
<evidence type="ECO:0000256" key="9">
    <source>
        <dbReference type="ARBA" id="ARBA00023004"/>
    </source>
</evidence>
<feature type="binding site" evidence="12">
    <location>
        <position position="291"/>
    </location>
    <ligand>
        <name>FAD</name>
        <dbReference type="ChEBI" id="CHEBI:57692"/>
    </ligand>
</feature>
<dbReference type="Proteomes" id="UP001278766">
    <property type="component" value="Unassembled WGS sequence"/>
</dbReference>
<feature type="binding site" evidence="12">
    <location>
        <position position="361"/>
    </location>
    <ligand>
        <name>FAD</name>
        <dbReference type="ChEBI" id="CHEBI:57692"/>
    </ligand>
</feature>
<feature type="compositionally biased region" description="Low complexity" evidence="14">
    <location>
        <begin position="219"/>
        <end position="233"/>
    </location>
</feature>
<dbReference type="PANTHER" id="PTHR19370">
    <property type="entry name" value="NADH-CYTOCHROME B5 REDUCTASE"/>
    <property type="match status" value="1"/>
</dbReference>
<evidence type="ECO:0000256" key="6">
    <source>
        <dbReference type="ARBA" id="ARBA00022723"/>
    </source>
</evidence>
<feature type="domain" description="FAD-binding FR-type" evidence="16">
    <location>
        <begin position="239"/>
        <end position="344"/>
    </location>
</feature>
<dbReference type="InterPro" id="IPR001433">
    <property type="entry name" value="OxRdtase_FAD/NAD-bd"/>
</dbReference>
<dbReference type="InterPro" id="IPR036400">
    <property type="entry name" value="Cyt_B5-like_heme/steroid_sf"/>
</dbReference>
<keyword evidence="5 12" id="KW-0285">Flavoprotein</keyword>
<keyword evidence="6 13" id="KW-0479">Metal-binding</keyword>
<protein>
    <submittedName>
        <fullName evidence="17">Uncharacterized protein</fullName>
    </submittedName>
</protein>
<dbReference type="SUPFAM" id="SSF55856">
    <property type="entry name" value="Cytochrome b5-like heme/steroid binding domain"/>
    <property type="match status" value="1"/>
</dbReference>
<evidence type="ECO:0000313" key="17">
    <source>
        <dbReference type="EMBL" id="KAK3299862.1"/>
    </source>
</evidence>
<name>A0AAE0HPC8_9PEZI</name>
<feature type="binding site" evidence="12">
    <location>
        <position position="308"/>
    </location>
    <ligand>
        <name>FAD</name>
        <dbReference type="ChEBI" id="CHEBI:57692"/>
    </ligand>
</feature>
<keyword evidence="9 13" id="KW-0408">Iron</keyword>